<dbReference type="InterPro" id="IPR013767">
    <property type="entry name" value="PAS_fold"/>
</dbReference>
<dbReference type="Gene3D" id="1.10.10.60">
    <property type="entry name" value="Homeodomain-like"/>
    <property type="match status" value="1"/>
</dbReference>
<evidence type="ECO:0008006" key="10">
    <source>
        <dbReference type="Google" id="ProtNLM"/>
    </source>
</evidence>
<dbReference type="Gene3D" id="3.30.450.20">
    <property type="entry name" value="PAS domain"/>
    <property type="match status" value="1"/>
</dbReference>
<dbReference type="Gene3D" id="1.10.8.60">
    <property type="match status" value="1"/>
</dbReference>
<evidence type="ECO:0000256" key="5">
    <source>
        <dbReference type="ARBA" id="ARBA00023163"/>
    </source>
</evidence>
<sequence>MDKEMLVSTNKSFKGPWTEFMEKGYVKKGSVRKRIYNSWIRSKNYGIDPFVDKIKISLTNKELHQRYQRCTNLTKRAKPFMDSLNKIVGSSNLIIRLTDKDGYVLDFLGDSSLVEKYGELNLYKGCNVKEESIGTNAIGLALIIGEPIQVVGEEHYCKIYHNWTSSACPIRDEDNNLMGVLSITGASSEVHPHTLGMLIAASEAIENELKLEKSNKQLDLANKHFHAIMESISEGLICTDNEGIVMDINLFARRFLKLKEENIIGKNIKSILYKKDYKRVKEFMSSGKKMEEEEIYFKTEKGRADPCIVDLTPIKVLASNELEGVVITFKQEKIVHKLVNKIVGAQARFTFDDILGESMNIQSAKKIASMAATTNTTTLLLGESGVGKEMFAQAIHNGGARNGKPFVVLNCGAIPRDLVASELFGYVEGAFTGARRGGHHGKFELADGGTIFLDEIGDMPLDAQVSLLRVLETKQIVRIGGHEVIPIDVRVIAATHKNLEKEVERGNFREDLFYRLNVMPVSIPALRERKEDVSIFAHYFINKFTKNMNKTIKGIDKSFYKGLKNYSWPGNVRELQNIIQLVINMIPDGEYITKKNLPNHILEKALLPDIEMDEKLYSLEDVEKMAIIKTVKMTKNNLALAAKILGIGRSTLYRKMDKYSIKSVLK</sequence>
<dbReference type="GO" id="GO:0006355">
    <property type="term" value="P:regulation of DNA-templated transcription"/>
    <property type="evidence" value="ECO:0007669"/>
    <property type="project" value="InterPro"/>
</dbReference>
<dbReference type="InterPro" id="IPR000014">
    <property type="entry name" value="PAS"/>
</dbReference>
<dbReference type="InterPro" id="IPR003593">
    <property type="entry name" value="AAA+_ATPase"/>
</dbReference>
<dbReference type="Pfam" id="PF25601">
    <property type="entry name" value="AAA_lid_14"/>
    <property type="match status" value="1"/>
</dbReference>
<dbReference type="EMBL" id="NIBG01000029">
    <property type="protein sequence ID" value="PAB57046.1"/>
    <property type="molecule type" value="Genomic_DNA"/>
</dbReference>
<dbReference type="PRINTS" id="PR01590">
    <property type="entry name" value="HTHFIS"/>
</dbReference>
<evidence type="ECO:0000256" key="4">
    <source>
        <dbReference type="ARBA" id="ARBA00023125"/>
    </source>
</evidence>
<dbReference type="SUPFAM" id="SSF46689">
    <property type="entry name" value="Homeodomain-like"/>
    <property type="match status" value="1"/>
</dbReference>
<dbReference type="InterPro" id="IPR027417">
    <property type="entry name" value="P-loop_NTPase"/>
</dbReference>
<dbReference type="PROSITE" id="PS00688">
    <property type="entry name" value="SIGMA54_INTERACT_3"/>
    <property type="match status" value="1"/>
</dbReference>
<dbReference type="InterPro" id="IPR003018">
    <property type="entry name" value="GAF"/>
</dbReference>
<dbReference type="InterPro" id="IPR025943">
    <property type="entry name" value="Sigma_54_int_dom_ATP-bd_2"/>
</dbReference>
<dbReference type="SUPFAM" id="SSF52540">
    <property type="entry name" value="P-loop containing nucleoside triphosphate hydrolases"/>
    <property type="match status" value="1"/>
</dbReference>
<accession>A0A267MBY3</accession>
<dbReference type="CDD" id="cd00130">
    <property type="entry name" value="PAS"/>
    <property type="match status" value="1"/>
</dbReference>
<keyword evidence="1" id="KW-0547">Nucleotide-binding</keyword>
<dbReference type="PROSITE" id="PS50045">
    <property type="entry name" value="SIGMA54_INTERACT_4"/>
    <property type="match status" value="1"/>
</dbReference>
<dbReference type="InterPro" id="IPR058031">
    <property type="entry name" value="AAA_lid_NorR"/>
</dbReference>
<evidence type="ECO:0000259" key="7">
    <source>
        <dbReference type="PROSITE" id="PS50112"/>
    </source>
</evidence>
<feature type="domain" description="PAS" evidence="7">
    <location>
        <begin position="221"/>
        <end position="291"/>
    </location>
</feature>
<dbReference type="Gene3D" id="3.30.450.40">
    <property type="match status" value="1"/>
</dbReference>
<dbReference type="GO" id="GO:0005524">
    <property type="term" value="F:ATP binding"/>
    <property type="evidence" value="ECO:0007669"/>
    <property type="project" value="UniProtKB-KW"/>
</dbReference>
<dbReference type="InterPro" id="IPR029016">
    <property type="entry name" value="GAF-like_dom_sf"/>
</dbReference>
<dbReference type="CDD" id="cd00009">
    <property type="entry name" value="AAA"/>
    <property type="match status" value="1"/>
</dbReference>
<evidence type="ECO:0000259" key="6">
    <source>
        <dbReference type="PROSITE" id="PS50045"/>
    </source>
</evidence>
<dbReference type="PANTHER" id="PTHR32071">
    <property type="entry name" value="TRANSCRIPTIONAL REGULATORY PROTEIN"/>
    <property type="match status" value="1"/>
</dbReference>
<keyword evidence="2" id="KW-0067">ATP-binding</keyword>
<dbReference type="NCBIfam" id="TIGR00229">
    <property type="entry name" value="sensory_box"/>
    <property type="match status" value="1"/>
</dbReference>
<dbReference type="AlphaFoldDB" id="A0A267MBY3"/>
<dbReference type="OrthoDB" id="9803970at2"/>
<dbReference type="InterPro" id="IPR035965">
    <property type="entry name" value="PAS-like_dom_sf"/>
</dbReference>
<dbReference type="SMART" id="SM00091">
    <property type="entry name" value="PAS"/>
    <property type="match status" value="1"/>
</dbReference>
<evidence type="ECO:0000256" key="1">
    <source>
        <dbReference type="ARBA" id="ARBA00022741"/>
    </source>
</evidence>
<organism evidence="8 9">
    <name type="scientific">Anaeromicrobium sediminis</name>
    <dbReference type="NCBI Taxonomy" id="1478221"/>
    <lineage>
        <taxon>Bacteria</taxon>
        <taxon>Bacillati</taxon>
        <taxon>Bacillota</taxon>
        <taxon>Clostridia</taxon>
        <taxon>Peptostreptococcales</taxon>
        <taxon>Thermotaleaceae</taxon>
        <taxon>Anaeromicrobium</taxon>
    </lineage>
</organism>
<keyword evidence="9" id="KW-1185">Reference proteome</keyword>
<comment type="caution">
    <text evidence="8">The sequence shown here is derived from an EMBL/GenBank/DDBJ whole genome shotgun (WGS) entry which is preliminary data.</text>
</comment>
<reference evidence="8 9" key="1">
    <citation type="submission" date="2017-06" db="EMBL/GenBank/DDBJ databases">
        <title>Draft genome sequence of anaerobic fermentative bacterium Anaeromicrobium sediminis DY2726D isolated from West Pacific Ocean sediments.</title>
        <authorList>
            <person name="Zeng X."/>
        </authorList>
    </citation>
    <scope>NUCLEOTIDE SEQUENCE [LARGE SCALE GENOMIC DNA]</scope>
    <source>
        <strain evidence="8 9">DY2726D</strain>
    </source>
</reference>
<dbReference type="RefSeq" id="WP_095135669.1">
    <property type="nucleotide sequence ID" value="NZ_NIBG01000029.1"/>
</dbReference>
<keyword evidence="5" id="KW-0804">Transcription</keyword>
<dbReference type="GO" id="GO:0043565">
    <property type="term" value="F:sequence-specific DNA binding"/>
    <property type="evidence" value="ECO:0007669"/>
    <property type="project" value="InterPro"/>
</dbReference>
<dbReference type="PROSITE" id="PS00676">
    <property type="entry name" value="SIGMA54_INTERACT_2"/>
    <property type="match status" value="1"/>
</dbReference>
<dbReference type="PROSITE" id="PS50112">
    <property type="entry name" value="PAS"/>
    <property type="match status" value="1"/>
</dbReference>
<dbReference type="Proteomes" id="UP000216024">
    <property type="component" value="Unassembled WGS sequence"/>
</dbReference>
<dbReference type="SUPFAM" id="SSF55785">
    <property type="entry name" value="PYP-like sensor domain (PAS domain)"/>
    <property type="match status" value="1"/>
</dbReference>
<dbReference type="Gene3D" id="3.40.50.300">
    <property type="entry name" value="P-loop containing nucleotide triphosphate hydrolases"/>
    <property type="match status" value="1"/>
</dbReference>
<evidence type="ECO:0000313" key="9">
    <source>
        <dbReference type="Proteomes" id="UP000216024"/>
    </source>
</evidence>
<dbReference type="InterPro" id="IPR025944">
    <property type="entry name" value="Sigma_54_int_dom_CS"/>
</dbReference>
<dbReference type="InterPro" id="IPR002078">
    <property type="entry name" value="Sigma_54_int"/>
</dbReference>
<evidence type="ECO:0000256" key="3">
    <source>
        <dbReference type="ARBA" id="ARBA00023015"/>
    </source>
</evidence>
<dbReference type="Pfam" id="PF00989">
    <property type="entry name" value="PAS"/>
    <property type="match status" value="1"/>
</dbReference>
<dbReference type="Pfam" id="PF01590">
    <property type="entry name" value="GAF"/>
    <property type="match status" value="1"/>
</dbReference>
<evidence type="ECO:0000256" key="2">
    <source>
        <dbReference type="ARBA" id="ARBA00022840"/>
    </source>
</evidence>
<feature type="domain" description="Sigma-54 factor interaction" evidence="6">
    <location>
        <begin position="354"/>
        <end position="584"/>
    </location>
</feature>
<evidence type="ECO:0000313" key="8">
    <source>
        <dbReference type="EMBL" id="PAB57046.1"/>
    </source>
</evidence>
<dbReference type="FunFam" id="3.40.50.300:FF:000006">
    <property type="entry name" value="DNA-binding transcriptional regulator NtrC"/>
    <property type="match status" value="1"/>
</dbReference>
<proteinExistence type="predicted"/>
<dbReference type="Pfam" id="PF02954">
    <property type="entry name" value="HTH_8"/>
    <property type="match status" value="1"/>
</dbReference>
<dbReference type="PANTHER" id="PTHR32071:SF57">
    <property type="entry name" value="C4-DICARBOXYLATE TRANSPORT TRANSCRIPTIONAL REGULATORY PROTEIN DCTD"/>
    <property type="match status" value="1"/>
</dbReference>
<gene>
    <name evidence="8" type="ORF">CCE28_19900</name>
</gene>
<dbReference type="InterPro" id="IPR002197">
    <property type="entry name" value="HTH_Fis"/>
</dbReference>
<keyword evidence="4" id="KW-0238">DNA-binding</keyword>
<protein>
    <recommendedName>
        <fullName evidence="10">Sigma-54-dependent Fis family transcriptional regulator</fullName>
    </recommendedName>
</protein>
<dbReference type="InterPro" id="IPR009057">
    <property type="entry name" value="Homeodomain-like_sf"/>
</dbReference>
<dbReference type="Pfam" id="PF00158">
    <property type="entry name" value="Sigma54_activat"/>
    <property type="match status" value="1"/>
</dbReference>
<dbReference type="SMART" id="SM00382">
    <property type="entry name" value="AAA"/>
    <property type="match status" value="1"/>
</dbReference>
<keyword evidence="3" id="KW-0805">Transcription regulation</keyword>
<name>A0A267MBY3_9FIRM</name>